<feature type="chain" id="PRO_5042600786" evidence="2">
    <location>
        <begin position="17"/>
        <end position="171"/>
    </location>
</feature>
<dbReference type="EMBL" id="CP041166">
    <property type="protein sequence ID" value="QFR43268.1"/>
    <property type="molecule type" value="Genomic_DNA"/>
</dbReference>
<name>A0AAJ4DMK7_9BACT</name>
<dbReference type="Proteomes" id="UP000326061">
    <property type="component" value="Chromosome"/>
</dbReference>
<dbReference type="SUPFAM" id="SSF89392">
    <property type="entry name" value="Prokaryotic lipoproteins and lipoprotein localization factors"/>
    <property type="match status" value="1"/>
</dbReference>
<protein>
    <submittedName>
        <fullName evidence="3">Outer membrane lipoprotein chaperone LolA</fullName>
    </submittedName>
</protein>
<dbReference type="CDD" id="cd16325">
    <property type="entry name" value="LolA"/>
    <property type="match status" value="1"/>
</dbReference>
<dbReference type="KEGG" id="suln:FJR47_04865"/>
<dbReference type="NCBIfam" id="NF000664">
    <property type="entry name" value="PRK00031.2-2"/>
    <property type="match status" value="1"/>
</dbReference>
<organism evidence="3 4">
    <name type="scientific">Sulfurimonas xiamenensis</name>
    <dbReference type="NCBI Taxonomy" id="2590021"/>
    <lineage>
        <taxon>Bacteria</taxon>
        <taxon>Pseudomonadati</taxon>
        <taxon>Campylobacterota</taxon>
        <taxon>Epsilonproteobacteria</taxon>
        <taxon>Campylobacterales</taxon>
        <taxon>Sulfurimonadaceae</taxon>
        <taxon>Sulfurimonas</taxon>
    </lineage>
</organism>
<evidence type="ECO:0000256" key="1">
    <source>
        <dbReference type="ARBA" id="ARBA00022729"/>
    </source>
</evidence>
<feature type="signal peptide" evidence="2">
    <location>
        <begin position="1"/>
        <end position="16"/>
    </location>
</feature>
<gene>
    <name evidence="3" type="primary">lolA</name>
    <name evidence="3" type="ORF">FJR47_04865</name>
</gene>
<dbReference type="InterPro" id="IPR029046">
    <property type="entry name" value="LolA/LolB/LppX"/>
</dbReference>
<sequence>MRYLFLTILISMQLFASLEEITSFEADFTQSITDEKDKTIIYSGHIVALKPQNVKWSYKKPVEKYVYINKFEVTVVEPEIEQVIIRRLESNFDFFKIISNAKKIEENKYLAYYRDSKFTIIKHNSLIESISYLDEFENRVKITFKNQKQNQVIDTTIFKPIFSLKFDIIRD</sequence>
<keyword evidence="1 2" id="KW-0732">Signal</keyword>
<proteinExistence type="predicted"/>
<evidence type="ECO:0000313" key="3">
    <source>
        <dbReference type="EMBL" id="QFR43268.1"/>
    </source>
</evidence>
<dbReference type="PANTHER" id="PTHR35869">
    <property type="entry name" value="OUTER-MEMBRANE LIPOPROTEIN CARRIER PROTEIN"/>
    <property type="match status" value="1"/>
</dbReference>
<keyword evidence="3" id="KW-0449">Lipoprotein</keyword>
<evidence type="ECO:0000313" key="4">
    <source>
        <dbReference type="Proteomes" id="UP000326061"/>
    </source>
</evidence>
<dbReference type="Pfam" id="PF03548">
    <property type="entry name" value="LolA"/>
    <property type="match status" value="1"/>
</dbReference>
<dbReference type="InterPro" id="IPR004564">
    <property type="entry name" value="OM_lipoprot_carrier_LolA-like"/>
</dbReference>
<dbReference type="Gene3D" id="2.50.20.10">
    <property type="entry name" value="Lipoprotein localisation LolA/LolB/LppX"/>
    <property type="match status" value="1"/>
</dbReference>
<dbReference type="PANTHER" id="PTHR35869:SF1">
    <property type="entry name" value="OUTER-MEMBRANE LIPOPROTEIN CARRIER PROTEIN"/>
    <property type="match status" value="1"/>
</dbReference>
<accession>A0AAJ4DMK7</accession>
<evidence type="ECO:0000256" key="2">
    <source>
        <dbReference type="SAM" id="SignalP"/>
    </source>
</evidence>
<dbReference type="AlphaFoldDB" id="A0AAJ4DMK7"/>
<dbReference type="NCBIfam" id="NF000663">
    <property type="entry name" value="PRK00031.2-1"/>
    <property type="match status" value="1"/>
</dbReference>
<keyword evidence="4" id="KW-1185">Reference proteome</keyword>
<dbReference type="RefSeq" id="WP_152299331.1">
    <property type="nucleotide sequence ID" value="NZ_CP041166.1"/>
</dbReference>
<reference evidence="4" key="1">
    <citation type="submission" date="2019-06" db="EMBL/GenBank/DDBJ databases">
        <title>Sulfurimonas gotlandica sp. nov., a chemoautotrophic and psychrotolerant epsilonproteobacterium isolated from a pelagic redoxcline, and an emended description of the genus Sulfurimonas.</title>
        <authorList>
            <person name="Wang S."/>
            <person name="Jiang L."/>
            <person name="Shao Z."/>
        </authorList>
    </citation>
    <scope>NUCLEOTIDE SEQUENCE [LARGE SCALE GENOMIC DNA]</scope>
    <source>
        <strain evidence="4">1-1N</strain>
    </source>
</reference>